<organism evidence="1 2">
    <name type="scientific">Sutcliffiella cohnii</name>
    <dbReference type="NCBI Taxonomy" id="33932"/>
    <lineage>
        <taxon>Bacteria</taxon>
        <taxon>Bacillati</taxon>
        <taxon>Bacillota</taxon>
        <taxon>Bacilli</taxon>
        <taxon>Bacillales</taxon>
        <taxon>Bacillaceae</taxon>
        <taxon>Sutcliffiella</taxon>
    </lineage>
</organism>
<dbReference type="EMBL" id="CP018866">
    <property type="protein sequence ID" value="AST91302.1"/>
    <property type="molecule type" value="Genomic_DNA"/>
</dbReference>
<evidence type="ECO:0000313" key="2">
    <source>
        <dbReference type="Proteomes" id="UP000215224"/>
    </source>
</evidence>
<dbReference type="RefSeq" id="WP_066411875.1">
    <property type="nucleotide sequence ID" value="NZ_CP018866.1"/>
</dbReference>
<reference evidence="1 2" key="1">
    <citation type="submission" date="2016-12" db="EMBL/GenBank/DDBJ databases">
        <title>The whole genome sequencing and assembly of Bacillus cohnii DSM 6307T strain.</title>
        <authorList>
            <person name="Lee Y.-J."/>
            <person name="Yi H."/>
            <person name="Bahn Y.-S."/>
            <person name="Kim J.F."/>
            <person name="Lee D.-W."/>
        </authorList>
    </citation>
    <scope>NUCLEOTIDE SEQUENCE [LARGE SCALE GENOMIC DNA]</scope>
    <source>
        <strain evidence="1 2">DSM 6307</strain>
    </source>
</reference>
<protein>
    <submittedName>
        <fullName evidence="1">Uncharacterized protein</fullName>
    </submittedName>
</protein>
<dbReference type="AlphaFoldDB" id="A0A223KP78"/>
<accession>A0A223KP78</accession>
<keyword evidence="2" id="KW-1185">Reference proteome</keyword>
<gene>
    <name evidence="1" type="ORF">BC6307_08435</name>
</gene>
<dbReference type="Proteomes" id="UP000215224">
    <property type="component" value="Chromosome"/>
</dbReference>
<dbReference type="KEGG" id="bcoh:BC6307_08435"/>
<proteinExistence type="predicted"/>
<name>A0A223KP78_9BACI</name>
<dbReference type="PROSITE" id="PS51257">
    <property type="entry name" value="PROKAR_LIPOPROTEIN"/>
    <property type="match status" value="1"/>
</dbReference>
<evidence type="ECO:0000313" key="1">
    <source>
        <dbReference type="EMBL" id="AST91302.1"/>
    </source>
</evidence>
<sequence>MKYIKLLVLICVFFVVMVGCSSNKVQPDSTENVAWLMKLAIENDDYEAFDSLFSEGRKGSVSRTDFSEFTNLTTAGANYKKYELVTFENGEMLLVRLTPENEDNKYEIEDVIVVPEEMKVLFKD</sequence>
<dbReference type="STRING" id="1314751.GCA_001591425_00599"/>